<comment type="caution">
    <text evidence="4">The sequence shown here is derived from an EMBL/GenBank/DDBJ whole genome shotgun (WGS) entry which is preliminary data.</text>
</comment>
<evidence type="ECO:0000313" key="5">
    <source>
        <dbReference type="Proteomes" id="UP000054988"/>
    </source>
</evidence>
<feature type="domain" description="AB hydrolase-1" evidence="3">
    <location>
        <begin position="110"/>
        <end position="229"/>
    </location>
</feature>
<dbReference type="InterPro" id="IPR050960">
    <property type="entry name" value="AB_hydrolase_4_sf"/>
</dbReference>
<name>A0A0W0FSM5_MONRR</name>
<sequence>MFFSSAKSEVYIPSKPAQLPLRNHTVGDGDNQKISLKTFIEERCPSLQKEFRAPWWLFNGHLQTLYCVVGDFTKTDKVVYNRTLITTYNGGTLGLDFTPTNFAELPEDAPIIVTMHGLTGGSFEQYVRAILYPACSPVEKGGLGYRGVVINFRGCAGTPITSQQLYSAGYTDDIRTALMYIQNKYPKAPLLGLGFSLGANVVTRYFSEEGEQSKMVAGCVLGCPWDLERNTDALNESILGKYVYSKGMASNLVRLLSTHIPSLTGVSTETSSSTPPYHPHYTPDAAHGKLVADATNTVIGISNPTLEDFDGIFTRVAGAHPPVVPLKSARHYYEWARSDKTLPGVKRPFLALNAGDDPVVQHIPWGDKEVVGEDHGEKEGYTVVVKTNGGGHLGWFTVEDDSVSRIKSENGEKTQLARWSTEPVLQWLRGMIEDVAYRVEPRKYYEDPEAPGWMREEGGRGDLAYNVIEEGGHVVDGTQARKEQGMLQGL</sequence>
<dbReference type="PANTHER" id="PTHR10794">
    <property type="entry name" value="ABHYDROLASE DOMAIN-CONTAINING PROTEIN"/>
    <property type="match status" value="1"/>
</dbReference>
<feature type="active site" description="Charge relay system" evidence="2">
    <location>
        <position position="392"/>
    </location>
</feature>
<feature type="active site" description="Charge relay system" evidence="2">
    <location>
        <position position="196"/>
    </location>
</feature>
<evidence type="ECO:0000313" key="4">
    <source>
        <dbReference type="EMBL" id="KTB39162.1"/>
    </source>
</evidence>
<evidence type="ECO:0000259" key="3">
    <source>
        <dbReference type="Pfam" id="PF00561"/>
    </source>
</evidence>
<dbReference type="InterPro" id="IPR029058">
    <property type="entry name" value="AB_hydrolase_fold"/>
</dbReference>
<accession>A0A0W0FSM5</accession>
<dbReference type="InterPro" id="IPR012020">
    <property type="entry name" value="ABHD4"/>
</dbReference>
<dbReference type="Pfam" id="PF00561">
    <property type="entry name" value="Abhydrolase_1"/>
    <property type="match status" value="1"/>
</dbReference>
<dbReference type="GO" id="GO:0051792">
    <property type="term" value="P:medium-chain fatty acid biosynthetic process"/>
    <property type="evidence" value="ECO:0007669"/>
    <property type="project" value="TreeGrafter"/>
</dbReference>
<dbReference type="SUPFAM" id="SSF53474">
    <property type="entry name" value="alpha/beta-Hydrolases"/>
    <property type="match status" value="1"/>
</dbReference>
<proteinExistence type="inferred from homology"/>
<evidence type="ECO:0000256" key="2">
    <source>
        <dbReference type="PIRSR" id="PIRSR005211-1"/>
    </source>
</evidence>
<dbReference type="GO" id="GO:0051793">
    <property type="term" value="P:medium-chain fatty acid catabolic process"/>
    <property type="evidence" value="ECO:0007669"/>
    <property type="project" value="TreeGrafter"/>
</dbReference>
<organism evidence="4 5">
    <name type="scientific">Moniliophthora roreri</name>
    <name type="common">Frosty pod rot fungus</name>
    <name type="synonym">Monilia roreri</name>
    <dbReference type="NCBI Taxonomy" id="221103"/>
    <lineage>
        <taxon>Eukaryota</taxon>
        <taxon>Fungi</taxon>
        <taxon>Dikarya</taxon>
        <taxon>Basidiomycota</taxon>
        <taxon>Agaricomycotina</taxon>
        <taxon>Agaricomycetes</taxon>
        <taxon>Agaricomycetidae</taxon>
        <taxon>Agaricales</taxon>
        <taxon>Marasmiineae</taxon>
        <taxon>Marasmiaceae</taxon>
        <taxon>Moniliophthora</taxon>
    </lineage>
</organism>
<comment type="similarity">
    <text evidence="1">Belongs to the AB hydrolase superfamily. AB hydrolase 4 family.</text>
</comment>
<dbReference type="InterPro" id="IPR000073">
    <property type="entry name" value="AB_hydrolase_1"/>
</dbReference>
<dbReference type="eggNOG" id="KOG1838">
    <property type="taxonomic scope" value="Eukaryota"/>
</dbReference>
<keyword evidence="4" id="KW-0378">Hydrolase</keyword>
<protein>
    <submittedName>
        <fullName evidence="4">Putative AB-hydrolase YheT</fullName>
    </submittedName>
</protein>
<dbReference type="Proteomes" id="UP000054988">
    <property type="component" value="Unassembled WGS sequence"/>
</dbReference>
<dbReference type="EMBL" id="LATX01001702">
    <property type="protein sequence ID" value="KTB39162.1"/>
    <property type="molecule type" value="Genomic_DNA"/>
</dbReference>
<dbReference type="PANTHER" id="PTHR10794:SF63">
    <property type="entry name" value="ALPHA_BETA HYDROLASE 1, ISOFORM A"/>
    <property type="match status" value="1"/>
</dbReference>
<gene>
    <name evidence="4" type="ORF">WG66_8252</name>
</gene>
<evidence type="ECO:0000256" key="1">
    <source>
        <dbReference type="ARBA" id="ARBA00010884"/>
    </source>
</evidence>
<dbReference type="GO" id="GO:0047372">
    <property type="term" value="F:monoacylglycerol lipase activity"/>
    <property type="evidence" value="ECO:0007669"/>
    <property type="project" value="TreeGrafter"/>
</dbReference>
<feature type="active site" description="Charge relay system" evidence="2">
    <location>
        <position position="357"/>
    </location>
</feature>
<dbReference type="AlphaFoldDB" id="A0A0W0FSM5"/>
<reference evidence="4 5" key="1">
    <citation type="submission" date="2015-12" db="EMBL/GenBank/DDBJ databases">
        <title>Draft genome sequence of Moniliophthora roreri, the causal agent of frosty pod rot of cacao.</title>
        <authorList>
            <person name="Aime M.C."/>
            <person name="Diaz-Valderrama J.R."/>
            <person name="Kijpornyongpan T."/>
            <person name="Phillips-Mora W."/>
        </authorList>
    </citation>
    <scope>NUCLEOTIDE SEQUENCE [LARGE SCALE GENOMIC DNA]</scope>
    <source>
        <strain evidence="4 5">MCA 2952</strain>
    </source>
</reference>
<dbReference type="GO" id="GO:0008126">
    <property type="term" value="F:acetylesterase activity"/>
    <property type="evidence" value="ECO:0007669"/>
    <property type="project" value="TreeGrafter"/>
</dbReference>
<dbReference type="PIRSF" id="PIRSF005211">
    <property type="entry name" value="Ab_hydro_YheT"/>
    <property type="match status" value="1"/>
</dbReference>
<dbReference type="Gene3D" id="3.40.50.1820">
    <property type="entry name" value="alpha/beta hydrolase"/>
    <property type="match status" value="1"/>
</dbReference>